<protein>
    <submittedName>
        <fullName evidence="1">Uncharacterized protein</fullName>
    </submittedName>
</protein>
<evidence type="ECO:0000313" key="2">
    <source>
        <dbReference type="Proteomes" id="UP000254400"/>
    </source>
</evidence>
<name>A0A378XZ94_PAEPO</name>
<organism evidence="1 2">
    <name type="scientific">Paenibacillus polymyxa</name>
    <name type="common">Bacillus polymyxa</name>
    <dbReference type="NCBI Taxonomy" id="1406"/>
    <lineage>
        <taxon>Bacteria</taxon>
        <taxon>Bacillati</taxon>
        <taxon>Bacillota</taxon>
        <taxon>Bacilli</taxon>
        <taxon>Bacillales</taxon>
        <taxon>Paenibacillaceae</taxon>
        <taxon>Paenibacillus</taxon>
    </lineage>
</organism>
<proteinExistence type="predicted"/>
<evidence type="ECO:0000313" key="1">
    <source>
        <dbReference type="EMBL" id="SUA69419.1"/>
    </source>
</evidence>
<dbReference type="Proteomes" id="UP000254400">
    <property type="component" value="Unassembled WGS sequence"/>
</dbReference>
<dbReference type="RefSeq" id="WP_019687053.1">
    <property type="nucleotide sequence ID" value="NZ_CP036496.1"/>
</dbReference>
<sequence length="51" mass="5950">MKIIITQKEAADKGIWTEIMGMFAVTKEDEVWHNEEFILTEEQARQVGLLK</sequence>
<dbReference type="GeneID" id="93345680"/>
<dbReference type="EMBL" id="UGSC01000001">
    <property type="protein sequence ID" value="SUA69419.1"/>
    <property type="molecule type" value="Genomic_DNA"/>
</dbReference>
<gene>
    <name evidence="1" type="ORF">NCTC10343_02277</name>
</gene>
<accession>A0A378XZ94</accession>
<reference evidence="1 2" key="1">
    <citation type="submission" date="2018-06" db="EMBL/GenBank/DDBJ databases">
        <authorList>
            <consortium name="Pathogen Informatics"/>
            <person name="Doyle S."/>
        </authorList>
    </citation>
    <scope>NUCLEOTIDE SEQUENCE [LARGE SCALE GENOMIC DNA]</scope>
    <source>
        <strain evidence="1 2">NCTC10343</strain>
    </source>
</reference>
<dbReference type="AlphaFoldDB" id="A0A378XZ94"/>